<dbReference type="GO" id="GO:0034332">
    <property type="term" value="P:adherens junction organization"/>
    <property type="evidence" value="ECO:0007669"/>
    <property type="project" value="TreeGrafter"/>
</dbReference>
<keyword evidence="10" id="KW-0325">Glycoprotein</keyword>
<evidence type="ECO:0000256" key="11">
    <source>
        <dbReference type="PROSITE-ProRule" id="PRU00043"/>
    </source>
</evidence>
<dbReference type="PANTHER" id="PTHR24027">
    <property type="entry name" value="CADHERIN-23"/>
    <property type="match status" value="1"/>
</dbReference>
<keyword evidence="3" id="KW-0812">Transmembrane</keyword>
<keyword evidence="7" id="KW-0130">Cell adhesion</keyword>
<keyword evidence="5" id="KW-0677">Repeat</keyword>
<reference evidence="14 15" key="1">
    <citation type="submission" date="2019-09" db="EMBL/GenBank/DDBJ databases">
        <title>Bird 10,000 Genomes (B10K) Project - Family phase.</title>
        <authorList>
            <person name="Zhang G."/>
        </authorList>
    </citation>
    <scope>NUCLEOTIDE SEQUENCE [LARGE SCALE GENOMIC DNA]</scope>
    <source>
        <strain evidence="14">B10K-DU-003-16</strain>
        <tissue evidence="14">Mixed tissue sample</tissue>
    </source>
</reference>
<keyword evidence="9" id="KW-0472">Membrane</keyword>
<dbReference type="FunFam" id="2.60.40.60:FF:000027">
    <property type="entry name" value="Cadherin 2"/>
    <property type="match status" value="1"/>
</dbReference>
<evidence type="ECO:0000256" key="4">
    <source>
        <dbReference type="ARBA" id="ARBA00022723"/>
    </source>
</evidence>
<evidence type="ECO:0000313" key="14">
    <source>
        <dbReference type="EMBL" id="NWT07446.1"/>
    </source>
</evidence>
<dbReference type="PROSITE" id="PS00232">
    <property type="entry name" value="CADHERIN_1"/>
    <property type="match status" value="2"/>
</dbReference>
<dbReference type="InterPro" id="IPR020894">
    <property type="entry name" value="Cadherin_CS"/>
</dbReference>
<dbReference type="GO" id="GO:0005912">
    <property type="term" value="C:adherens junction"/>
    <property type="evidence" value="ECO:0007669"/>
    <property type="project" value="TreeGrafter"/>
</dbReference>
<organism evidence="14 15">
    <name type="scientific">Mionectes macconnelli</name>
    <name type="common">McConnell's flycatcher</name>
    <dbReference type="NCBI Taxonomy" id="254557"/>
    <lineage>
        <taxon>Eukaryota</taxon>
        <taxon>Metazoa</taxon>
        <taxon>Chordata</taxon>
        <taxon>Craniata</taxon>
        <taxon>Vertebrata</taxon>
        <taxon>Euteleostomi</taxon>
        <taxon>Archelosauria</taxon>
        <taxon>Archosauria</taxon>
        <taxon>Dinosauria</taxon>
        <taxon>Saurischia</taxon>
        <taxon>Theropoda</taxon>
        <taxon>Coelurosauria</taxon>
        <taxon>Aves</taxon>
        <taxon>Neognathae</taxon>
        <taxon>Neoaves</taxon>
        <taxon>Telluraves</taxon>
        <taxon>Australaves</taxon>
        <taxon>Passeriformes</taxon>
        <taxon>Tyrannidae</taxon>
        <taxon>Mionectes</taxon>
    </lineage>
</organism>
<dbReference type="GO" id="GO:0007156">
    <property type="term" value="P:homophilic cell adhesion via plasma membrane adhesion molecules"/>
    <property type="evidence" value="ECO:0007669"/>
    <property type="project" value="InterPro"/>
</dbReference>
<dbReference type="PANTHER" id="PTHR24027:SF446">
    <property type="entry name" value="CADHERIN-3"/>
    <property type="match status" value="1"/>
</dbReference>
<dbReference type="SMART" id="SM00112">
    <property type="entry name" value="CA"/>
    <property type="match status" value="4"/>
</dbReference>
<keyword evidence="8" id="KW-1133">Transmembrane helix</keyword>
<dbReference type="CDD" id="cd11304">
    <property type="entry name" value="Cadherin_repeat"/>
    <property type="match status" value="3"/>
</dbReference>
<feature type="non-terminal residue" evidence="14">
    <location>
        <position position="1"/>
    </location>
</feature>
<dbReference type="EMBL" id="VYZC01002258">
    <property type="protein sequence ID" value="NWT07446.1"/>
    <property type="molecule type" value="Genomic_DNA"/>
</dbReference>
<evidence type="ECO:0000256" key="7">
    <source>
        <dbReference type="ARBA" id="ARBA00022889"/>
    </source>
</evidence>
<feature type="domain" description="Cadherin" evidence="13">
    <location>
        <begin position="234"/>
        <end position="371"/>
    </location>
</feature>
<name>A0A7K5KMK2_9TYRA</name>
<dbReference type="GO" id="GO:0007043">
    <property type="term" value="P:cell-cell junction assembly"/>
    <property type="evidence" value="ECO:0007669"/>
    <property type="project" value="TreeGrafter"/>
</dbReference>
<dbReference type="GO" id="GO:0016342">
    <property type="term" value="C:catenin complex"/>
    <property type="evidence" value="ECO:0007669"/>
    <property type="project" value="TreeGrafter"/>
</dbReference>
<evidence type="ECO:0000256" key="2">
    <source>
        <dbReference type="ARBA" id="ARBA00022475"/>
    </source>
</evidence>
<comment type="caution">
    <text evidence="14">The sequence shown here is derived from an EMBL/GenBank/DDBJ whole genome shotgun (WGS) entry which is preliminary data.</text>
</comment>
<feature type="region of interest" description="Disordered" evidence="12">
    <location>
        <begin position="474"/>
        <end position="494"/>
    </location>
</feature>
<accession>A0A7K5KMK2</accession>
<dbReference type="GO" id="GO:0044331">
    <property type="term" value="P:cell-cell adhesion mediated by cadherin"/>
    <property type="evidence" value="ECO:0007669"/>
    <property type="project" value="TreeGrafter"/>
</dbReference>
<keyword evidence="15" id="KW-1185">Reference proteome</keyword>
<dbReference type="GO" id="GO:0008013">
    <property type="term" value="F:beta-catenin binding"/>
    <property type="evidence" value="ECO:0007669"/>
    <property type="project" value="TreeGrafter"/>
</dbReference>
<evidence type="ECO:0000259" key="13">
    <source>
        <dbReference type="PROSITE" id="PS50268"/>
    </source>
</evidence>
<evidence type="ECO:0000256" key="5">
    <source>
        <dbReference type="ARBA" id="ARBA00022737"/>
    </source>
</evidence>
<evidence type="ECO:0000256" key="8">
    <source>
        <dbReference type="ARBA" id="ARBA00022989"/>
    </source>
</evidence>
<dbReference type="GO" id="GO:0016477">
    <property type="term" value="P:cell migration"/>
    <property type="evidence" value="ECO:0007669"/>
    <property type="project" value="TreeGrafter"/>
</dbReference>
<evidence type="ECO:0000256" key="1">
    <source>
        <dbReference type="ARBA" id="ARBA00004251"/>
    </source>
</evidence>
<dbReference type="SUPFAM" id="SSF49313">
    <property type="entry name" value="Cadherin-like"/>
    <property type="match status" value="4"/>
</dbReference>
<dbReference type="InterPro" id="IPR015919">
    <property type="entry name" value="Cadherin-like_sf"/>
</dbReference>
<dbReference type="CDD" id="cd00031">
    <property type="entry name" value="CA_like"/>
    <property type="match status" value="1"/>
</dbReference>
<dbReference type="GO" id="GO:0009986">
    <property type="term" value="C:cell surface"/>
    <property type="evidence" value="ECO:0007669"/>
    <property type="project" value="UniProtKB-ARBA"/>
</dbReference>
<dbReference type="GO" id="GO:0016339">
    <property type="term" value="P:calcium-dependent cell-cell adhesion via plasma membrane cell adhesion molecules"/>
    <property type="evidence" value="ECO:0007669"/>
    <property type="project" value="TreeGrafter"/>
</dbReference>
<evidence type="ECO:0000313" key="15">
    <source>
        <dbReference type="Proteomes" id="UP000525714"/>
    </source>
</evidence>
<evidence type="ECO:0000256" key="12">
    <source>
        <dbReference type="SAM" id="MobiDB-lite"/>
    </source>
</evidence>
<dbReference type="GO" id="GO:0000902">
    <property type="term" value="P:cell morphogenesis"/>
    <property type="evidence" value="ECO:0007669"/>
    <property type="project" value="TreeGrafter"/>
</dbReference>
<dbReference type="FunFam" id="2.60.40.60:FF:000011">
    <property type="entry name" value="Cadherin 1"/>
    <property type="match status" value="1"/>
</dbReference>
<dbReference type="FunFam" id="2.60.40.60:FF:000022">
    <property type="entry name" value="Cadherin 2"/>
    <property type="match status" value="1"/>
</dbReference>
<dbReference type="InterPro" id="IPR039808">
    <property type="entry name" value="Cadherin"/>
</dbReference>
<dbReference type="GO" id="GO:0045296">
    <property type="term" value="F:cadherin binding"/>
    <property type="evidence" value="ECO:0007669"/>
    <property type="project" value="TreeGrafter"/>
</dbReference>
<dbReference type="Pfam" id="PF00028">
    <property type="entry name" value="Cadherin"/>
    <property type="match status" value="4"/>
</dbReference>
<comment type="subcellular location">
    <subcellularLocation>
        <location evidence="1">Cell membrane</location>
        <topology evidence="1">Single-pass type I membrane protein</topology>
    </subcellularLocation>
</comment>
<dbReference type="PRINTS" id="PR00205">
    <property type="entry name" value="CADHERIN"/>
</dbReference>
<evidence type="ECO:0000256" key="6">
    <source>
        <dbReference type="ARBA" id="ARBA00022837"/>
    </source>
</evidence>
<dbReference type="FunFam" id="2.60.40.60:FF:000019">
    <property type="entry name" value="Cadherin 2"/>
    <property type="match status" value="1"/>
</dbReference>
<dbReference type="GO" id="GO:0005509">
    <property type="term" value="F:calcium ion binding"/>
    <property type="evidence" value="ECO:0007669"/>
    <property type="project" value="UniProtKB-UniRule"/>
</dbReference>
<feature type="domain" description="Cadherin" evidence="13">
    <location>
        <begin position="372"/>
        <end position="479"/>
    </location>
</feature>
<proteinExistence type="predicted"/>
<keyword evidence="6 11" id="KW-0106">Calcium</keyword>
<dbReference type="Proteomes" id="UP000525714">
    <property type="component" value="Unassembled WGS sequence"/>
</dbReference>
<sequence>PRAHAALRRQKRDWVIPPIKVPENERGPFPKKLVQIKSNRDKDTKIFYSITGQGADAPPEGIFTIEKESGWMKVTQPLDREHIDKYHLFSHAVSENGKPVEEPMEIIVTVTDQNDNKPQFTQEVFRGSVPEGALPGTSVMQVTATDADDAVETYNGVIAYSILSQEPREPHPQMFTVNRGTGTLSVIASGLDRERVREYTLTVQAADLDGEGLTTTALAIIEIADVNDNAPEFDPKMYEAAVPENVAGREVARLAVTDLDEPSTPAWRAVYSILRGNDGGAFAIATDPVTNEGILSTAKVCVTTLLPTVGSCLFPSHCPSPLLSQGLDYEAKQQFVLHVAVANEVPFVVKLPMATATVTVTVEDVNEAPVFVPLVQLATVSEDVPPGQTLTACTAQDPDKAQGQRIKYLVGHDPAGWLAVHPDNGLVTARNHLDRESPFTKNSTYMAVLLAVDDGSPPATGTGTLLLTLLDVNDNGPEAEPRDITVCQRSPEPQ</sequence>
<evidence type="ECO:0000256" key="10">
    <source>
        <dbReference type="ARBA" id="ARBA00023180"/>
    </source>
</evidence>
<dbReference type="AlphaFoldDB" id="A0A7K5KMK2"/>
<keyword evidence="4" id="KW-0479">Metal-binding</keyword>
<keyword evidence="2" id="KW-1003">Cell membrane</keyword>
<dbReference type="InterPro" id="IPR002126">
    <property type="entry name" value="Cadherin-like_dom"/>
</dbReference>
<feature type="non-terminal residue" evidence="14">
    <location>
        <position position="494"/>
    </location>
</feature>
<feature type="domain" description="Cadherin" evidence="13">
    <location>
        <begin position="13"/>
        <end position="120"/>
    </location>
</feature>
<protein>
    <submittedName>
        <fullName evidence="14">CADHK protein</fullName>
    </submittedName>
</protein>
<evidence type="ECO:0000256" key="9">
    <source>
        <dbReference type="ARBA" id="ARBA00023136"/>
    </source>
</evidence>
<feature type="domain" description="Cadherin" evidence="13">
    <location>
        <begin position="121"/>
        <end position="233"/>
    </location>
</feature>
<dbReference type="PROSITE" id="PS50268">
    <property type="entry name" value="CADHERIN_2"/>
    <property type="match status" value="4"/>
</dbReference>
<dbReference type="GO" id="GO:0005737">
    <property type="term" value="C:cytoplasm"/>
    <property type="evidence" value="ECO:0007669"/>
    <property type="project" value="TreeGrafter"/>
</dbReference>
<evidence type="ECO:0000256" key="3">
    <source>
        <dbReference type="ARBA" id="ARBA00022692"/>
    </source>
</evidence>
<dbReference type="Gene3D" id="2.60.40.60">
    <property type="entry name" value="Cadherins"/>
    <property type="match status" value="4"/>
</dbReference>
<gene>
    <name evidence="14" type="primary">Kcam_1</name>
    <name evidence="14" type="ORF">MIOMAC_R10348</name>
</gene>